<evidence type="ECO:0000256" key="1">
    <source>
        <dbReference type="SAM" id="MobiDB-lite"/>
    </source>
</evidence>
<evidence type="ECO:0000259" key="3">
    <source>
        <dbReference type="Pfam" id="PF20703"/>
    </source>
</evidence>
<dbReference type="SUPFAM" id="SSF50998">
    <property type="entry name" value="Quinoprotein alcohol dehydrogenase-like"/>
    <property type="match status" value="1"/>
</dbReference>
<feature type="region of interest" description="Disordered" evidence="1">
    <location>
        <begin position="1"/>
        <end position="23"/>
    </location>
</feature>
<keyword evidence="5" id="KW-1185">Reference proteome</keyword>
<dbReference type="InterPro" id="IPR015943">
    <property type="entry name" value="WD40/YVTN_repeat-like_dom_sf"/>
</dbReference>
<evidence type="ECO:0000313" key="4">
    <source>
        <dbReference type="EMBL" id="UUI66273.1"/>
    </source>
</evidence>
<name>A0ABY5K939_9CELL</name>
<dbReference type="Gene3D" id="3.40.50.300">
    <property type="entry name" value="P-loop containing nucleotide triphosphate hydrolases"/>
    <property type="match status" value="1"/>
</dbReference>
<dbReference type="SUPFAM" id="SSF52540">
    <property type="entry name" value="P-loop containing nucleoside triphosphate hydrolases"/>
    <property type="match status" value="1"/>
</dbReference>
<dbReference type="Proteomes" id="UP001317322">
    <property type="component" value="Chromosome"/>
</dbReference>
<evidence type="ECO:0000313" key="5">
    <source>
        <dbReference type="Proteomes" id="UP001317322"/>
    </source>
</evidence>
<dbReference type="Pfam" id="PF20703">
    <property type="entry name" value="nSTAND1"/>
    <property type="match status" value="1"/>
</dbReference>
<keyword evidence="2" id="KW-1133">Transmembrane helix</keyword>
<feature type="transmembrane region" description="Helical" evidence="2">
    <location>
        <begin position="471"/>
        <end position="492"/>
    </location>
</feature>
<protein>
    <submittedName>
        <fullName evidence="4">AAA family ATPase</fullName>
    </submittedName>
</protein>
<dbReference type="InterPro" id="IPR027417">
    <property type="entry name" value="P-loop_NTPase"/>
</dbReference>
<dbReference type="RefSeq" id="WP_227564552.1">
    <property type="nucleotide sequence ID" value="NZ_CP101989.1"/>
</dbReference>
<dbReference type="InterPro" id="IPR011047">
    <property type="entry name" value="Quinoprotein_ADH-like_sf"/>
</dbReference>
<keyword evidence="2" id="KW-0812">Transmembrane</keyword>
<dbReference type="Gene3D" id="2.130.10.10">
    <property type="entry name" value="YVTN repeat-like/Quinoprotein amine dehydrogenase"/>
    <property type="match status" value="2"/>
</dbReference>
<evidence type="ECO:0000256" key="2">
    <source>
        <dbReference type="SAM" id="Phobius"/>
    </source>
</evidence>
<organism evidence="4 5">
    <name type="scientific">Cellulomonas wangsupingiae</name>
    <dbReference type="NCBI Taxonomy" id="2968085"/>
    <lineage>
        <taxon>Bacteria</taxon>
        <taxon>Bacillati</taxon>
        <taxon>Actinomycetota</taxon>
        <taxon>Actinomycetes</taxon>
        <taxon>Micrococcales</taxon>
        <taxon>Cellulomonadaceae</taxon>
        <taxon>Cellulomonas</taxon>
    </lineage>
</organism>
<accession>A0ABY5K939</accession>
<gene>
    <name evidence="4" type="ORF">NP075_06035</name>
</gene>
<reference evidence="4 5" key="1">
    <citation type="submission" date="2022-07" db="EMBL/GenBank/DDBJ databases">
        <title>Novel species in genus cellulomonas.</title>
        <authorList>
            <person name="Ye L."/>
        </authorList>
    </citation>
    <scope>NUCLEOTIDE SEQUENCE [LARGE SCALE GENOMIC DNA]</scope>
    <source>
        <strain evidence="5">zg-Y908</strain>
    </source>
</reference>
<sequence length="1179" mass="126086">MTTTAPRSETARPSPLANPFVGPQSIPHGAPIYGRTRETTTLLNLLVAERIVLLYSPSGAGKTSLVNAALRPALVEDDFEVLPVASVRHEPGDGDRTGRNRYALSIMSSLEQRLPVDQQLAPADLAALTLHQYLTTRTDLDDQPGNEVLVVDHFEDALRVDPFDLDAKRAFFAELGEALADRRLWALFVMREDYLASLDPYLRLIPLHFQAQFRLDLLRPDSARQAIVRPIEAAGAHIDDDAVTRLLGDLRRVNVLQGDEVRATEGPYVEPVQLQVACHRLWQNLEPGQDRIRVSDVEATGDVDSALRTYYRESVARVSEETGVPERMVREWFEHDLVTPHGLRTQVTTGPGGTDLLNRMIATHLLRAEERHGTIWYELSHDRLVGPVSVDNEQWAGENLSAFERDAQLWDAQHRPDGLLLSDDALAAEERAVDEGRARHNAVEQAFFARSVDARSAREHERRSVRRTRRALVVAVAALVVAVAGGAAAGLLGATAADRNRELAASLIAAEGQRLVQADPEAALMLATESLRGGGGLTPPVRDLIAAAVVAGPVAGQTLGPKGMVTTSLGTSLDGRWTVIGVAPPTETDTSTDGDIQVLVLETATGDTLDGVEVPAVPSSVGVSDDGQVTWVDETGDVWWWDREAGAAPRTVDLAPTGPASTDLYPYSVIPAPDGSSLGITSDEVDDEGVWTQQIARFTPDGTPIGDPYPLAGDGNSTWSWDGDLWVTSAPGGVTLGRFSDSSFAPLPIPPPVADTFTVETSRDGSRVLAFDDTGRVLLWDAATRDLVWDWAASASIATVSADGSLLAVRRQHEGLEVYDVATRALVGGLTLSGRETASSLWFLPDDRLAVTGLSGRATIHDWRSEGRVLQPPVGVAATSDRIAVSRADGTSIWSADGRLTARLPTSKGTSGVAFLDDEVVVVTRDPVGETGAAIEFWSVDDGAGVLQETVDLPGMAGVDAVATTGDGQALAVAYESTVDVVAPQSCTLDAETGDVIALDFTEQGTLVVSRNDGVTEYDVTSPQCLEIAEPASAPDWDIHDTAVDPASGTLAVVDLWGGVRLHVGGFEQEVIAPAPPGATVAETALLPGGDSLVLMYGDGSVSVYDVTRRELSPLRVEPGTVTHLETAQDTLVMAIEGRAAPVTIPLTDESLRELARERPDHALTDVECVHLLGDLCRR</sequence>
<proteinExistence type="predicted"/>
<keyword evidence="2" id="KW-0472">Membrane</keyword>
<dbReference type="EMBL" id="CP101989">
    <property type="protein sequence ID" value="UUI66273.1"/>
    <property type="molecule type" value="Genomic_DNA"/>
</dbReference>
<dbReference type="SUPFAM" id="SSF63829">
    <property type="entry name" value="Calcium-dependent phosphotriesterase"/>
    <property type="match status" value="1"/>
</dbReference>
<dbReference type="InterPro" id="IPR049052">
    <property type="entry name" value="nSTAND1"/>
</dbReference>
<feature type="domain" description="Novel STAND NTPase 1" evidence="3">
    <location>
        <begin position="33"/>
        <end position="385"/>
    </location>
</feature>